<dbReference type="InterPro" id="IPR003646">
    <property type="entry name" value="SH3-like_bac-type"/>
</dbReference>
<feature type="domain" description="SH3b" evidence="3">
    <location>
        <begin position="121"/>
        <end position="224"/>
    </location>
</feature>
<dbReference type="Pfam" id="PF08239">
    <property type="entry name" value="SH3_3"/>
    <property type="match status" value="1"/>
</dbReference>
<evidence type="ECO:0000313" key="4">
    <source>
        <dbReference type="EMBL" id="MFN2974876.1"/>
    </source>
</evidence>
<feature type="signal peptide" evidence="2">
    <location>
        <begin position="1"/>
        <end position="20"/>
    </location>
</feature>
<proteinExistence type="predicted"/>
<sequence length="401" mass="44227">MNLLKRPLLLCRLRTSTALPALLAAASLVGCSSMKPKILTHYVYVTAKSTFLRDRIAAVSNRTGNVSNGQRLEILQSNKRFYQVRTDKGEVGWIDEKAVATEAVSKEFDDLNAQHEKDVPVASGVVRDDVYLHTKPGRDTDKLYRLDEGDKLKLLARASTLKPQPPGMPVAPTPVPAGKGKGKATPVAAAAPEAPEPPPMEDWWLVRDTHGHTGWMLSRMLDVDVPDSVARYAENQRIVGAYVLNMVNDPEIEGASKDVPNYVVVLSPFKAGLPYDFNQLRVFYWNTKHHRYEGANRDRNILGYLPVKIGTDPGTTNPQKGSPFVGPAPSYSYTVLAAGAPLPQPNPQTGMWTPPKNQLITKTYRLEGNNTRRVLPPGTTPPAEAQLAPEEKKDKKGKKRR</sequence>
<keyword evidence="5" id="KW-1185">Reference proteome</keyword>
<protein>
    <submittedName>
        <fullName evidence="4">SH3 domain-containing protein</fullName>
    </submittedName>
</protein>
<feature type="region of interest" description="Disordered" evidence="1">
    <location>
        <begin position="361"/>
        <end position="401"/>
    </location>
</feature>
<evidence type="ECO:0000256" key="2">
    <source>
        <dbReference type="SAM" id="SignalP"/>
    </source>
</evidence>
<dbReference type="Gene3D" id="2.30.30.40">
    <property type="entry name" value="SH3 Domains"/>
    <property type="match status" value="1"/>
</dbReference>
<gene>
    <name evidence="4" type="ORF">ACK2TP_03800</name>
</gene>
<evidence type="ECO:0000256" key="1">
    <source>
        <dbReference type="SAM" id="MobiDB-lite"/>
    </source>
</evidence>
<accession>A0ABW9KIU1</accession>
<dbReference type="RefSeq" id="WP_263413576.1">
    <property type="nucleotide sequence ID" value="NZ_BAABBH010000001.1"/>
</dbReference>
<dbReference type="EMBL" id="JBJYXY010000001">
    <property type="protein sequence ID" value="MFN2974876.1"/>
    <property type="molecule type" value="Genomic_DNA"/>
</dbReference>
<keyword evidence="2" id="KW-0732">Signal</keyword>
<feature type="compositionally biased region" description="Low complexity" evidence="1">
    <location>
        <begin position="183"/>
        <end position="193"/>
    </location>
</feature>
<organism evidence="4 5">
    <name type="scientific">Terriglobus aquaticus</name>
    <dbReference type="NCBI Taxonomy" id="940139"/>
    <lineage>
        <taxon>Bacteria</taxon>
        <taxon>Pseudomonadati</taxon>
        <taxon>Acidobacteriota</taxon>
        <taxon>Terriglobia</taxon>
        <taxon>Terriglobales</taxon>
        <taxon>Acidobacteriaceae</taxon>
        <taxon>Terriglobus</taxon>
    </lineage>
</organism>
<dbReference type="PROSITE" id="PS51257">
    <property type="entry name" value="PROKAR_LIPOPROTEIN"/>
    <property type="match status" value="1"/>
</dbReference>
<dbReference type="SMART" id="SM00287">
    <property type="entry name" value="SH3b"/>
    <property type="match status" value="2"/>
</dbReference>
<reference evidence="4 5" key="1">
    <citation type="submission" date="2024-12" db="EMBL/GenBank/DDBJ databases">
        <authorList>
            <person name="Lee Y."/>
        </authorList>
    </citation>
    <scope>NUCLEOTIDE SEQUENCE [LARGE SCALE GENOMIC DNA]</scope>
    <source>
        <strain evidence="4 5">03SUJ4</strain>
    </source>
</reference>
<comment type="caution">
    <text evidence="4">The sequence shown here is derived from an EMBL/GenBank/DDBJ whole genome shotgun (WGS) entry which is preliminary data.</text>
</comment>
<feature type="region of interest" description="Disordered" evidence="1">
    <location>
        <begin position="160"/>
        <end position="201"/>
    </location>
</feature>
<name>A0ABW9KIU1_9BACT</name>
<feature type="compositionally biased region" description="Pro residues" evidence="1">
    <location>
        <begin position="163"/>
        <end position="175"/>
    </location>
</feature>
<feature type="chain" id="PRO_5045263399" evidence="2">
    <location>
        <begin position="21"/>
        <end position="401"/>
    </location>
</feature>
<evidence type="ECO:0000259" key="3">
    <source>
        <dbReference type="SMART" id="SM00287"/>
    </source>
</evidence>
<feature type="domain" description="SH3b" evidence="3">
    <location>
        <begin position="40"/>
        <end position="103"/>
    </location>
</feature>
<evidence type="ECO:0000313" key="5">
    <source>
        <dbReference type="Proteomes" id="UP001634747"/>
    </source>
</evidence>
<dbReference type="Proteomes" id="UP001634747">
    <property type="component" value="Unassembled WGS sequence"/>
</dbReference>